<evidence type="ECO:0000256" key="5">
    <source>
        <dbReference type="ARBA" id="ARBA00023014"/>
    </source>
</evidence>
<feature type="domain" description="Rieske" evidence="6">
    <location>
        <begin position="4"/>
        <end position="101"/>
    </location>
</feature>
<keyword evidence="3" id="KW-0560">Oxidoreductase</keyword>
<keyword evidence="8" id="KW-1185">Reference proteome</keyword>
<evidence type="ECO:0000313" key="7">
    <source>
        <dbReference type="EMBL" id="GAA4489045.1"/>
    </source>
</evidence>
<evidence type="ECO:0000256" key="2">
    <source>
        <dbReference type="ARBA" id="ARBA00022723"/>
    </source>
</evidence>
<sequence length="119" mass="12650">MVYWHCLGPAGDYRDGKPHAVRAFDTDLVAFADRAGSIRMLDARCPHMGGDLTHGTVVGDVIDCPIHHWCWDGTGASVSGAPVSTPARAWATDERDGLLYVGRAEASEAERSGTVGARA</sequence>
<keyword evidence="5" id="KW-0411">Iron-sulfur</keyword>
<dbReference type="PANTHER" id="PTHR21266:SF60">
    <property type="entry name" value="3-KETOSTEROID-9-ALPHA-MONOOXYGENASE, OXYGENASE COMPONENT"/>
    <property type="match status" value="1"/>
</dbReference>
<keyword evidence="2" id="KW-0479">Metal-binding</keyword>
<accession>A0ABP8PLY6</accession>
<keyword evidence="4" id="KW-0408">Iron</keyword>
<dbReference type="SUPFAM" id="SSF50022">
    <property type="entry name" value="ISP domain"/>
    <property type="match status" value="1"/>
</dbReference>
<dbReference type="PANTHER" id="PTHR21266">
    <property type="entry name" value="IRON-SULFUR DOMAIN CONTAINING PROTEIN"/>
    <property type="match status" value="1"/>
</dbReference>
<dbReference type="Gene3D" id="2.102.10.10">
    <property type="entry name" value="Rieske [2Fe-2S] iron-sulphur domain"/>
    <property type="match status" value="1"/>
</dbReference>
<evidence type="ECO:0000256" key="3">
    <source>
        <dbReference type="ARBA" id="ARBA00023002"/>
    </source>
</evidence>
<dbReference type="InterPro" id="IPR017941">
    <property type="entry name" value="Rieske_2Fe-2S"/>
</dbReference>
<dbReference type="EMBL" id="BAABFB010000075">
    <property type="protein sequence ID" value="GAA4489045.1"/>
    <property type="molecule type" value="Genomic_DNA"/>
</dbReference>
<proteinExistence type="predicted"/>
<dbReference type="InterPro" id="IPR050584">
    <property type="entry name" value="Cholesterol_7-desaturase"/>
</dbReference>
<dbReference type="Pfam" id="PF00355">
    <property type="entry name" value="Rieske"/>
    <property type="match status" value="1"/>
</dbReference>
<gene>
    <name evidence="7" type="ORF">GCM10023094_49940</name>
</gene>
<keyword evidence="1" id="KW-0001">2Fe-2S</keyword>
<reference evidence="8" key="1">
    <citation type="journal article" date="2019" name="Int. J. Syst. Evol. Microbiol.">
        <title>The Global Catalogue of Microorganisms (GCM) 10K type strain sequencing project: providing services to taxonomists for standard genome sequencing and annotation.</title>
        <authorList>
            <consortium name="The Broad Institute Genomics Platform"/>
            <consortium name="The Broad Institute Genome Sequencing Center for Infectious Disease"/>
            <person name="Wu L."/>
            <person name="Ma J."/>
        </authorList>
    </citation>
    <scope>NUCLEOTIDE SEQUENCE [LARGE SCALE GENOMIC DNA]</scope>
    <source>
        <strain evidence="8">JCM 32206</strain>
    </source>
</reference>
<dbReference type="RefSeq" id="WP_345352016.1">
    <property type="nucleotide sequence ID" value="NZ_BAABFB010000075.1"/>
</dbReference>
<evidence type="ECO:0000259" key="6">
    <source>
        <dbReference type="PROSITE" id="PS51296"/>
    </source>
</evidence>
<dbReference type="PROSITE" id="PS51296">
    <property type="entry name" value="RIESKE"/>
    <property type="match status" value="1"/>
</dbReference>
<evidence type="ECO:0000256" key="4">
    <source>
        <dbReference type="ARBA" id="ARBA00023004"/>
    </source>
</evidence>
<name>A0ABP8PLY6_9NOCA</name>
<comment type="caution">
    <text evidence="7">The sequence shown here is derived from an EMBL/GenBank/DDBJ whole genome shotgun (WGS) entry which is preliminary data.</text>
</comment>
<protein>
    <recommendedName>
        <fullName evidence="6">Rieske domain-containing protein</fullName>
    </recommendedName>
</protein>
<evidence type="ECO:0000313" key="8">
    <source>
        <dbReference type="Proteomes" id="UP001501183"/>
    </source>
</evidence>
<organism evidence="7 8">
    <name type="scientific">Rhodococcus olei</name>
    <dbReference type="NCBI Taxonomy" id="2161675"/>
    <lineage>
        <taxon>Bacteria</taxon>
        <taxon>Bacillati</taxon>
        <taxon>Actinomycetota</taxon>
        <taxon>Actinomycetes</taxon>
        <taxon>Mycobacteriales</taxon>
        <taxon>Nocardiaceae</taxon>
        <taxon>Rhodococcus</taxon>
    </lineage>
</organism>
<dbReference type="InterPro" id="IPR036922">
    <property type="entry name" value="Rieske_2Fe-2S_sf"/>
</dbReference>
<evidence type="ECO:0000256" key="1">
    <source>
        <dbReference type="ARBA" id="ARBA00022714"/>
    </source>
</evidence>
<dbReference type="Proteomes" id="UP001501183">
    <property type="component" value="Unassembled WGS sequence"/>
</dbReference>